<evidence type="ECO:0000313" key="3">
    <source>
        <dbReference type="Proteomes" id="UP000801864"/>
    </source>
</evidence>
<evidence type="ECO:0000313" key="2">
    <source>
        <dbReference type="EMBL" id="KAF3071975.1"/>
    </source>
</evidence>
<protein>
    <submittedName>
        <fullName evidence="2">Uncharacterized protein</fullName>
    </submittedName>
</protein>
<name>A0A9P4XGA3_9HYPO</name>
<comment type="caution">
    <text evidence="2">The sequence shown here is derived from an EMBL/GenBank/DDBJ whole genome shotgun (WGS) entry which is preliminary data.</text>
</comment>
<feature type="region of interest" description="Disordered" evidence="1">
    <location>
        <begin position="63"/>
        <end position="84"/>
    </location>
</feature>
<proteinExistence type="predicted"/>
<organism evidence="2 3">
    <name type="scientific">Trichoderma lentiforme</name>
    <dbReference type="NCBI Taxonomy" id="1567552"/>
    <lineage>
        <taxon>Eukaryota</taxon>
        <taxon>Fungi</taxon>
        <taxon>Dikarya</taxon>
        <taxon>Ascomycota</taxon>
        <taxon>Pezizomycotina</taxon>
        <taxon>Sordariomycetes</taxon>
        <taxon>Hypocreomycetidae</taxon>
        <taxon>Hypocreales</taxon>
        <taxon>Hypocreaceae</taxon>
        <taxon>Trichoderma</taxon>
    </lineage>
</organism>
<accession>A0A9P4XGA3</accession>
<keyword evidence="3" id="KW-1185">Reference proteome</keyword>
<reference evidence="2 3" key="1">
    <citation type="submission" date="2018-06" db="EMBL/GenBank/DDBJ databases">
        <title>Genome analysis of cellulolytic fungus Trichoderma lentiforme CFAM-422.</title>
        <authorList>
            <person name="Steindorff A.S."/>
            <person name="Formighieri E.F."/>
            <person name="Midorikawa G.E.O."/>
            <person name="Tamietti M.S."/>
            <person name="Ramos E.Z."/>
            <person name="Silva A.S."/>
            <person name="Bon E.P.S."/>
            <person name="Mendes T.D."/>
            <person name="Damaso M.C.T."/>
            <person name="Favaro L.C.L."/>
        </authorList>
    </citation>
    <scope>NUCLEOTIDE SEQUENCE [LARGE SCALE GENOMIC DNA]</scope>
    <source>
        <strain evidence="2 3">CFAM-422</strain>
    </source>
</reference>
<dbReference type="Proteomes" id="UP000801864">
    <property type="component" value="Unassembled WGS sequence"/>
</dbReference>
<sequence>MAFSRYAETLVFCSLFRKVSNSPRRPALSGLGRCSGANMGFEPSSSRDGERAVAYAIQIMTRLQGTMGPPQTSHGEEDDTFDSP</sequence>
<feature type="compositionally biased region" description="Polar residues" evidence="1">
    <location>
        <begin position="63"/>
        <end position="73"/>
    </location>
</feature>
<evidence type="ECO:0000256" key="1">
    <source>
        <dbReference type="SAM" id="MobiDB-lite"/>
    </source>
</evidence>
<gene>
    <name evidence="2" type="ORF">CFAM422_005773</name>
</gene>
<dbReference type="AlphaFoldDB" id="A0A9P4XGA3"/>
<dbReference type="EMBL" id="QLNT01000009">
    <property type="protein sequence ID" value="KAF3071975.1"/>
    <property type="molecule type" value="Genomic_DNA"/>
</dbReference>